<evidence type="ECO:0000256" key="1">
    <source>
        <dbReference type="SAM" id="SignalP"/>
    </source>
</evidence>
<name>A0A088BPC9_HETVE</name>
<organism evidence="2">
    <name type="scientific">Heteropoda venatoria</name>
    <name type="common">Brown huntsman spider</name>
    <name type="synonym">Aranea venatoria</name>
    <dbReference type="NCBI Taxonomy" id="152925"/>
    <lineage>
        <taxon>Eukaryota</taxon>
        <taxon>Metazoa</taxon>
        <taxon>Ecdysozoa</taxon>
        <taxon>Arthropoda</taxon>
        <taxon>Chelicerata</taxon>
        <taxon>Arachnida</taxon>
        <taxon>Araneae</taxon>
        <taxon>Araneomorphae</taxon>
        <taxon>Entelegynae</taxon>
        <taxon>Dionycha</taxon>
        <taxon>Sparassidae</taxon>
        <taxon>Heteropoda</taxon>
    </lineage>
</organism>
<keyword evidence="1" id="KW-0732">Signal</keyword>
<dbReference type="EMBL" id="KC145709">
    <property type="protein sequence ID" value="AHF45857.1"/>
    <property type="molecule type" value="mRNA"/>
</dbReference>
<dbReference type="AlphaFoldDB" id="A0A088BPC9"/>
<feature type="chain" id="PRO_5001836337" evidence="1">
    <location>
        <begin position="23"/>
        <end position="76"/>
    </location>
</feature>
<accession>A0A088BPC9</accession>
<protein>
    <submittedName>
        <fullName evidence="2">Secretory peptide</fullName>
    </submittedName>
</protein>
<reference evidence="2" key="1">
    <citation type="submission" date="2012-11" db="EMBL/GenBank/DDBJ databases">
        <authorList>
            <person name="Chen J."/>
            <person name="Li Q."/>
            <person name="He Y."/>
            <person name="Liang H."/>
        </authorList>
    </citation>
    <scope>NUCLEOTIDE SEQUENCE</scope>
</reference>
<proteinExistence type="evidence at transcript level"/>
<feature type="signal peptide" evidence="1">
    <location>
        <begin position="1"/>
        <end position="22"/>
    </location>
</feature>
<evidence type="ECO:0000313" key="2">
    <source>
        <dbReference type="EMBL" id="AHF45857.1"/>
    </source>
</evidence>
<sequence length="76" mass="8623">MMKCLMLLLLTLSLLVFCETDASVIIKDVEELEGERVCVEQEENCGYHGKCCRNWECVCGTDSGCRCLSLLWSTHM</sequence>